<feature type="region of interest" description="Disordered" evidence="7">
    <location>
        <begin position="161"/>
        <end position="188"/>
    </location>
</feature>
<feature type="compositionally biased region" description="Gly residues" evidence="7">
    <location>
        <begin position="172"/>
        <end position="183"/>
    </location>
</feature>
<dbReference type="SUPFAM" id="SSF46785">
    <property type="entry name" value="Winged helix' DNA-binding domain"/>
    <property type="match status" value="1"/>
</dbReference>
<dbReference type="InterPro" id="IPR036390">
    <property type="entry name" value="WH_DNA-bd_sf"/>
</dbReference>
<dbReference type="PANTHER" id="PTHR22792:SF62">
    <property type="entry name" value="LA-RELATED PROTEIN 7"/>
    <property type="match status" value="1"/>
</dbReference>
<feature type="compositionally biased region" description="Basic and acidic residues" evidence="7">
    <location>
        <begin position="161"/>
        <end position="171"/>
    </location>
</feature>
<dbReference type="GO" id="GO:0005634">
    <property type="term" value="C:nucleus"/>
    <property type="evidence" value="ECO:0007669"/>
    <property type="project" value="UniProtKB-SubCell"/>
</dbReference>
<feature type="region of interest" description="Disordered" evidence="7">
    <location>
        <begin position="509"/>
        <end position="536"/>
    </location>
</feature>
<evidence type="ECO:0000256" key="3">
    <source>
        <dbReference type="ARBA" id="ARBA00023015"/>
    </source>
</evidence>
<dbReference type="InterPro" id="IPR045180">
    <property type="entry name" value="La_dom_prot"/>
</dbReference>
<name>A0A8X7QJK0_BRACI</name>
<evidence type="ECO:0000256" key="5">
    <source>
        <dbReference type="ARBA" id="ARBA00023242"/>
    </source>
</evidence>
<dbReference type="Proteomes" id="UP000886595">
    <property type="component" value="Unassembled WGS sequence"/>
</dbReference>
<dbReference type="PROSITE" id="PS50102">
    <property type="entry name" value="RRM"/>
    <property type="match status" value="1"/>
</dbReference>
<dbReference type="CDD" id="cd12288">
    <property type="entry name" value="RRM_La_like_plant"/>
    <property type="match status" value="1"/>
</dbReference>
<dbReference type="InterPro" id="IPR000504">
    <property type="entry name" value="RRM_dom"/>
</dbReference>
<keyword evidence="5" id="KW-0539">Nucleus</keyword>
<dbReference type="EMBL" id="JAAMPC010000013">
    <property type="protein sequence ID" value="KAG2271451.1"/>
    <property type="molecule type" value="Genomic_DNA"/>
</dbReference>
<evidence type="ECO:0000313" key="10">
    <source>
        <dbReference type="EMBL" id="KAG2271451.1"/>
    </source>
</evidence>
<dbReference type="Gene3D" id="1.10.10.10">
    <property type="entry name" value="Winged helix-like DNA-binding domain superfamily/Winged helix DNA-binding domain"/>
    <property type="match status" value="1"/>
</dbReference>
<dbReference type="InterPro" id="IPR012677">
    <property type="entry name" value="Nucleotide-bd_a/b_plait_sf"/>
</dbReference>
<feature type="region of interest" description="Disordered" evidence="7">
    <location>
        <begin position="555"/>
        <end position="596"/>
    </location>
</feature>
<gene>
    <name evidence="10" type="ORF">Bca52824_066006</name>
</gene>
<evidence type="ECO:0000256" key="2">
    <source>
        <dbReference type="ARBA" id="ARBA00022884"/>
    </source>
</evidence>
<dbReference type="SMART" id="SM00360">
    <property type="entry name" value="RRM"/>
    <property type="match status" value="1"/>
</dbReference>
<dbReference type="CDD" id="cd08033">
    <property type="entry name" value="LARP_6"/>
    <property type="match status" value="1"/>
</dbReference>
<reference evidence="10 11" key="1">
    <citation type="submission" date="2020-02" db="EMBL/GenBank/DDBJ databases">
        <authorList>
            <person name="Ma Q."/>
            <person name="Huang Y."/>
            <person name="Song X."/>
            <person name="Pei D."/>
        </authorList>
    </citation>
    <scope>NUCLEOTIDE SEQUENCE [LARGE SCALE GENOMIC DNA]</scope>
    <source>
        <strain evidence="10">Sxm20200214</strain>
        <tissue evidence="10">Leaf</tissue>
    </source>
</reference>
<accession>A0A8X7QJK0</accession>
<evidence type="ECO:0000256" key="6">
    <source>
        <dbReference type="PROSITE-ProRule" id="PRU00332"/>
    </source>
</evidence>
<dbReference type="GO" id="GO:1990904">
    <property type="term" value="C:ribonucleoprotein complex"/>
    <property type="evidence" value="ECO:0007669"/>
    <property type="project" value="InterPro"/>
</dbReference>
<protein>
    <submittedName>
        <fullName evidence="10">Uncharacterized protein</fullName>
    </submittedName>
</protein>
<dbReference type="InterPro" id="IPR034878">
    <property type="entry name" value="La-rel_plant_RRM"/>
</dbReference>
<evidence type="ECO:0000259" key="9">
    <source>
        <dbReference type="PROSITE" id="PS50961"/>
    </source>
</evidence>
<dbReference type="OrthoDB" id="435402at2759"/>
<dbReference type="Pfam" id="PF05383">
    <property type="entry name" value="La"/>
    <property type="match status" value="1"/>
</dbReference>
<dbReference type="InterPro" id="IPR035979">
    <property type="entry name" value="RBD_domain_sf"/>
</dbReference>
<dbReference type="PRINTS" id="PR00302">
    <property type="entry name" value="LUPUSLA"/>
</dbReference>
<evidence type="ECO:0000256" key="7">
    <source>
        <dbReference type="SAM" id="MobiDB-lite"/>
    </source>
</evidence>
<dbReference type="InterPro" id="IPR006630">
    <property type="entry name" value="La_HTH"/>
</dbReference>
<feature type="domain" description="RRM" evidence="8">
    <location>
        <begin position="379"/>
        <end position="467"/>
    </location>
</feature>
<dbReference type="InterPro" id="IPR002344">
    <property type="entry name" value="Lupus_La"/>
</dbReference>
<evidence type="ECO:0000256" key="1">
    <source>
        <dbReference type="ARBA" id="ARBA00004123"/>
    </source>
</evidence>
<dbReference type="SUPFAM" id="SSF54928">
    <property type="entry name" value="RNA-binding domain, RBD"/>
    <property type="match status" value="1"/>
</dbReference>
<feature type="compositionally biased region" description="Low complexity" evidence="7">
    <location>
        <begin position="555"/>
        <end position="567"/>
    </location>
</feature>
<comment type="caution">
    <text evidence="10">The sequence shown here is derived from an EMBL/GenBank/DDBJ whole genome shotgun (WGS) entry which is preliminary data.</text>
</comment>
<feature type="domain" description="HTH La-type RNA-binding" evidence="9">
    <location>
        <begin position="281"/>
        <end position="372"/>
    </location>
</feature>
<dbReference type="SMART" id="SM00715">
    <property type="entry name" value="LA"/>
    <property type="match status" value="1"/>
</dbReference>
<keyword evidence="2 6" id="KW-0694">RNA-binding</keyword>
<evidence type="ECO:0000256" key="4">
    <source>
        <dbReference type="ARBA" id="ARBA00023163"/>
    </source>
</evidence>
<organism evidence="10 11">
    <name type="scientific">Brassica carinata</name>
    <name type="common">Ethiopian mustard</name>
    <name type="synonym">Abyssinian cabbage</name>
    <dbReference type="NCBI Taxonomy" id="52824"/>
    <lineage>
        <taxon>Eukaryota</taxon>
        <taxon>Viridiplantae</taxon>
        <taxon>Streptophyta</taxon>
        <taxon>Embryophyta</taxon>
        <taxon>Tracheophyta</taxon>
        <taxon>Spermatophyta</taxon>
        <taxon>Magnoliopsida</taxon>
        <taxon>eudicotyledons</taxon>
        <taxon>Gunneridae</taxon>
        <taxon>Pentapetalae</taxon>
        <taxon>rosids</taxon>
        <taxon>malvids</taxon>
        <taxon>Brassicales</taxon>
        <taxon>Brassicaceae</taxon>
        <taxon>Brassiceae</taxon>
        <taxon>Brassica</taxon>
    </lineage>
</organism>
<dbReference type="AlphaFoldDB" id="A0A8X7QJK0"/>
<dbReference type="PANTHER" id="PTHR22792">
    <property type="entry name" value="LUPUS LA PROTEIN-RELATED"/>
    <property type="match status" value="1"/>
</dbReference>
<sequence>MIAPMPPPTSNPLKLFMEDIEKSQTLTLYEKYVKIQMYLVSLKEEMSKIKDLGLPNSKRILDHAIKTLEVEHNSVSEKLKNVTNQTGVTNVGVFPEEMIRVSQKPSPNPTNTVLQAPQISMQSQQGTWHRGLGQQGSLQTIMQQQRCQIEWKMAQMHREDVESVTADKKVSDGGGGGGGGGSSGTQASSFKFNAEAPEFVPQSRAAVPTPQVSPISGYFYPCFHYSDGGGTAVGSQASDWFFVGEGDPAQHPHVHDPAAAFYVPSPAVQFPVNQNSSPSSSLLSDDLRLKIVKQVEYQFTDMSLLANESISKHMNKDPEGYVPISYIASTKKIKALTSNHHLVSLALRSSSKLVVSEDNKKVKRKVPFTDRDREDLQGRTVVAENLPDDHSYQNLEKIFGVVGNVKAIRICHPPESNSSRPKGDFLMSNKIHALIEYDHTVVADKAVEKLNDERNWRKGLRVRLLLRCSPKSVLKHRRNFDGILIDDESPYESGEDSPRLHLTEHQLDNEGDENTLGGLWGKGRGKGRGRSPRSYVVGGGERSFGIGMGLSLGPMSPSLGLHGSSSPKTATKGPRMPDGTRGFTMGRGKPVNLSLI</sequence>
<dbReference type="GO" id="GO:0006396">
    <property type="term" value="P:RNA processing"/>
    <property type="evidence" value="ECO:0007669"/>
    <property type="project" value="InterPro"/>
</dbReference>
<dbReference type="Gene3D" id="3.30.70.330">
    <property type="match status" value="1"/>
</dbReference>
<keyword evidence="3" id="KW-0805">Transcription regulation</keyword>
<dbReference type="InterPro" id="IPR036388">
    <property type="entry name" value="WH-like_DNA-bd_sf"/>
</dbReference>
<dbReference type="PROSITE" id="PS50961">
    <property type="entry name" value="HTH_LA"/>
    <property type="match status" value="1"/>
</dbReference>
<proteinExistence type="predicted"/>
<evidence type="ECO:0000259" key="8">
    <source>
        <dbReference type="PROSITE" id="PS50102"/>
    </source>
</evidence>
<evidence type="ECO:0000313" key="11">
    <source>
        <dbReference type="Proteomes" id="UP000886595"/>
    </source>
</evidence>
<comment type="subcellular location">
    <subcellularLocation>
        <location evidence="1">Nucleus</location>
    </subcellularLocation>
</comment>
<dbReference type="GO" id="GO:0003723">
    <property type="term" value="F:RNA binding"/>
    <property type="evidence" value="ECO:0007669"/>
    <property type="project" value="UniProtKB-UniRule"/>
</dbReference>
<keyword evidence="11" id="KW-1185">Reference proteome</keyword>
<keyword evidence="4" id="KW-0804">Transcription</keyword>